<evidence type="ECO:0000256" key="9">
    <source>
        <dbReference type="ARBA" id="ARBA00022859"/>
    </source>
</evidence>
<reference evidence="18 19" key="1">
    <citation type="journal article" date="2015" name="Annu Rev Anim Biosci">
        <title>The Genome 10K Project: a way forward.</title>
        <authorList>
            <person name="Koepfli K.P."/>
            <person name="Paten B."/>
            <person name="O'Brien S.J."/>
            <person name="Koepfli K.P."/>
            <person name="Paten B."/>
            <person name="Antunes A."/>
            <person name="Belov K."/>
            <person name="Bustamante C."/>
            <person name="Castoe T.A."/>
            <person name="Clawson H."/>
            <person name="Crawford A.J."/>
            <person name="Diekhans M."/>
            <person name="Distel D."/>
            <person name="Durbin R."/>
            <person name="Earl D."/>
            <person name="Fujita M.K."/>
            <person name="Gamble T."/>
            <person name="Georges A."/>
            <person name="Gemmell N."/>
            <person name="Gilbert M.T."/>
            <person name="Graves J.M."/>
            <person name="Green R.E."/>
            <person name="Hickey G."/>
            <person name="Jarvis E.D."/>
            <person name="Johnson W."/>
            <person name="Komissarov A."/>
            <person name="Korf I."/>
            <person name="Kuhn R."/>
            <person name="Larkin D.M."/>
            <person name="Lewin H."/>
            <person name="Lopez J.V."/>
            <person name="Ma J."/>
            <person name="Marques-Bonet T."/>
            <person name="Miller W."/>
            <person name="Murphy R."/>
            <person name="Pevzner P."/>
            <person name="Shapiro B."/>
            <person name="Steiner C."/>
            <person name="Tamazian G."/>
            <person name="Venkatesh B."/>
            <person name="Wang J."/>
            <person name="Wayne R."/>
            <person name="Wiley E."/>
            <person name="Yang H."/>
            <person name="Zhang G."/>
            <person name="Haussler D."/>
            <person name="Ryder O."/>
            <person name="O'Brien S.J."/>
        </authorList>
    </citation>
    <scope>NUCLEOTIDE SEQUENCE</scope>
</reference>
<dbReference type="Gene3D" id="2.40.10.10">
    <property type="entry name" value="Trypsin-like serine proteases"/>
    <property type="match status" value="2"/>
</dbReference>
<organism evidence="18 19">
    <name type="scientific">Rhinolophus ferrumequinum</name>
    <name type="common">Greater horseshoe bat</name>
    <dbReference type="NCBI Taxonomy" id="59479"/>
    <lineage>
        <taxon>Eukaryota</taxon>
        <taxon>Metazoa</taxon>
        <taxon>Chordata</taxon>
        <taxon>Craniata</taxon>
        <taxon>Vertebrata</taxon>
        <taxon>Euteleostomi</taxon>
        <taxon>Mammalia</taxon>
        <taxon>Eutheria</taxon>
        <taxon>Laurasiatheria</taxon>
        <taxon>Chiroptera</taxon>
        <taxon>Yinpterochiroptera</taxon>
        <taxon>Rhinolophoidea</taxon>
        <taxon>Rhinolophidae</taxon>
        <taxon>Rhinolophinae</taxon>
        <taxon>Rhinolophus</taxon>
    </lineage>
</organism>
<dbReference type="SUPFAM" id="SSF49854">
    <property type="entry name" value="Spermadhesin, CUB domain"/>
    <property type="match status" value="1"/>
</dbReference>
<dbReference type="InterPro" id="IPR043504">
    <property type="entry name" value="Peptidase_S1_PA_chymotrypsin"/>
</dbReference>
<evidence type="ECO:0000256" key="11">
    <source>
        <dbReference type="ARBA" id="ARBA00023157"/>
    </source>
</evidence>
<keyword evidence="6" id="KW-0732">Signal</keyword>
<reference evidence="19" key="3">
    <citation type="submission" date="2018-12" db="EMBL/GenBank/DDBJ databases">
        <title>G10K-VGP greater horseshoe bat female genome, primary haplotype.</title>
        <authorList>
            <person name="Teeling E."/>
            <person name="Myers G."/>
            <person name="Vernes S."/>
            <person name="Pippel M."/>
            <person name="Winkler S."/>
            <person name="Fedrigo O."/>
            <person name="Rhie A."/>
            <person name="Koren S."/>
            <person name="Phillippy A."/>
            <person name="Lewin H."/>
            <person name="Damas J."/>
            <person name="Howe K."/>
            <person name="Mountcastle J."/>
            <person name="Jarvis E.D."/>
        </authorList>
    </citation>
    <scope>NUCLEOTIDE SEQUENCE [LARGE SCALE GENOMIC DNA]</scope>
</reference>
<dbReference type="PROSITE" id="PS00135">
    <property type="entry name" value="TRYPSIN_SER"/>
    <property type="match status" value="1"/>
</dbReference>
<dbReference type="AlphaFoldDB" id="A0A671E5J2"/>
<reference evidence="18 19" key="2">
    <citation type="journal article" date="2018" name="Annu Rev Anim Biosci">
        <title>Bat Biology, Genomes, and the Bat1K Project: To Generate Chromosome-Level Genomes for All Living Bat Species.</title>
        <authorList>
            <person name="Teeling E.C."/>
            <person name="Vernes S.C."/>
            <person name="Davalos L.M."/>
            <person name="Ray D.A."/>
            <person name="Gilbert M.T.P."/>
            <person name="Myers E."/>
        </authorList>
    </citation>
    <scope>NUCLEOTIDE SEQUENCE</scope>
</reference>
<evidence type="ECO:0000256" key="2">
    <source>
        <dbReference type="ARBA" id="ARBA00022525"/>
    </source>
</evidence>
<dbReference type="FunFam" id="2.60.120.290:FF:000044">
    <property type="entry name" value="Complement C1r subcomponent like"/>
    <property type="match status" value="1"/>
</dbReference>
<dbReference type="FunFam" id="2.40.10.10:FF:000035">
    <property type="entry name" value="Complement C1r subcomponent"/>
    <property type="match status" value="1"/>
</dbReference>
<keyword evidence="5" id="KW-0645">Protease</keyword>
<dbReference type="Gene3D" id="2.60.120.290">
    <property type="entry name" value="Spermadhesin, CUB domain"/>
    <property type="match status" value="1"/>
</dbReference>
<evidence type="ECO:0000256" key="6">
    <source>
        <dbReference type="ARBA" id="ARBA00022729"/>
    </source>
</evidence>
<dbReference type="PROSITE" id="PS50240">
    <property type="entry name" value="TRYPSIN_DOM"/>
    <property type="match status" value="1"/>
</dbReference>
<evidence type="ECO:0000256" key="10">
    <source>
        <dbReference type="ARBA" id="ARBA00022875"/>
    </source>
</evidence>
<reference evidence="18" key="4">
    <citation type="submission" date="2025-08" db="UniProtKB">
        <authorList>
            <consortium name="Ensembl"/>
        </authorList>
    </citation>
    <scope>IDENTIFICATION</scope>
</reference>
<comment type="caution">
    <text evidence="15">Lacks conserved residue(s) required for the propagation of feature annotation.</text>
</comment>
<keyword evidence="7" id="KW-0378">Hydrolase</keyword>
<evidence type="ECO:0000256" key="8">
    <source>
        <dbReference type="ARBA" id="ARBA00022825"/>
    </source>
</evidence>
<dbReference type="Proteomes" id="UP000472240">
    <property type="component" value="Chromosome 10"/>
</dbReference>
<dbReference type="KEGG" id="rfq:117029151"/>
<keyword evidence="11" id="KW-1015">Disulfide bond</keyword>
<dbReference type="FunFam" id="2.40.10.10:FF:000037">
    <property type="entry name" value="Complement C1r subcomponent"/>
    <property type="match status" value="1"/>
</dbReference>
<dbReference type="Gene3D" id="2.10.70.10">
    <property type="entry name" value="Complement Module, domain 1"/>
    <property type="match status" value="1"/>
</dbReference>
<dbReference type="Pfam" id="PF00089">
    <property type="entry name" value="Trypsin"/>
    <property type="match status" value="1"/>
</dbReference>
<evidence type="ECO:0000256" key="14">
    <source>
        <dbReference type="ARBA" id="ARBA00072790"/>
    </source>
</evidence>
<dbReference type="SMART" id="SM00020">
    <property type="entry name" value="Tryp_SPc"/>
    <property type="match status" value="1"/>
</dbReference>
<gene>
    <name evidence="18" type="primary">C1RL</name>
</gene>
<dbReference type="PANTHER" id="PTHR24255:SF26">
    <property type="entry name" value="COMPLEMENT C1R SUBCOMPONENT-LIKE PROTEIN"/>
    <property type="match status" value="1"/>
</dbReference>
<protein>
    <recommendedName>
        <fullName evidence="14">Complement C1r subcomponent-like protein</fullName>
    </recommendedName>
</protein>
<evidence type="ECO:0000313" key="19">
    <source>
        <dbReference type="Proteomes" id="UP000472240"/>
    </source>
</evidence>
<dbReference type="PROSITE" id="PS01180">
    <property type="entry name" value="CUB"/>
    <property type="match status" value="1"/>
</dbReference>
<dbReference type="InterPro" id="IPR001254">
    <property type="entry name" value="Trypsin_dom"/>
</dbReference>
<keyword evidence="19" id="KW-1185">Reference proteome</keyword>
<dbReference type="Pfam" id="PF00431">
    <property type="entry name" value="CUB"/>
    <property type="match status" value="1"/>
</dbReference>
<dbReference type="GO" id="GO:0004252">
    <property type="term" value="F:serine-type endopeptidase activity"/>
    <property type="evidence" value="ECO:0007669"/>
    <property type="project" value="InterPro"/>
</dbReference>
<dbReference type="InterPro" id="IPR000859">
    <property type="entry name" value="CUB_dom"/>
</dbReference>
<dbReference type="RefSeq" id="XP_032974087.1">
    <property type="nucleotide sequence ID" value="XM_033118196.1"/>
</dbReference>
<keyword evidence="4" id="KW-0768">Sushi</keyword>
<evidence type="ECO:0000256" key="1">
    <source>
        <dbReference type="ARBA" id="ARBA00004613"/>
    </source>
</evidence>
<dbReference type="GO" id="GO:0006958">
    <property type="term" value="P:complement activation, classical pathway"/>
    <property type="evidence" value="ECO:0007669"/>
    <property type="project" value="UniProtKB-KW"/>
</dbReference>
<keyword evidence="12" id="KW-0325">Glycoprotein</keyword>
<keyword evidence="3" id="KW-0399">Innate immunity</keyword>
<dbReference type="CDD" id="cd00041">
    <property type="entry name" value="CUB"/>
    <property type="match status" value="1"/>
</dbReference>
<name>A0A671E5J2_RHIFE</name>
<evidence type="ECO:0000259" key="17">
    <source>
        <dbReference type="PROSITE" id="PS50240"/>
    </source>
</evidence>
<keyword evidence="2" id="KW-0964">Secreted</keyword>
<keyword evidence="9" id="KW-0391">Immunity</keyword>
<accession>A0A671E5J2</accession>
<dbReference type="InParanoid" id="A0A671E5J2"/>
<dbReference type="PANTHER" id="PTHR24255">
    <property type="entry name" value="COMPLEMENT COMPONENT 1, S SUBCOMPONENT-RELATED"/>
    <property type="match status" value="1"/>
</dbReference>
<dbReference type="FunCoup" id="A0A671E5J2">
    <property type="interactions" value="46"/>
</dbReference>
<comment type="subcellular location">
    <subcellularLocation>
        <location evidence="1">Secreted</location>
    </subcellularLocation>
</comment>
<dbReference type="SMART" id="SM00042">
    <property type="entry name" value="CUB"/>
    <property type="match status" value="1"/>
</dbReference>
<evidence type="ECO:0000256" key="13">
    <source>
        <dbReference type="ARBA" id="ARBA00054577"/>
    </source>
</evidence>
<dbReference type="InterPro" id="IPR033116">
    <property type="entry name" value="TRYPSIN_SER"/>
</dbReference>
<evidence type="ECO:0000256" key="3">
    <source>
        <dbReference type="ARBA" id="ARBA00022588"/>
    </source>
</evidence>
<dbReference type="GO" id="GO:0072562">
    <property type="term" value="C:blood microparticle"/>
    <property type="evidence" value="ECO:0007669"/>
    <property type="project" value="TreeGrafter"/>
</dbReference>
<dbReference type="InterPro" id="IPR001314">
    <property type="entry name" value="Peptidase_S1A"/>
</dbReference>
<dbReference type="SUPFAM" id="SSF50494">
    <property type="entry name" value="Trypsin-like serine proteases"/>
    <property type="match status" value="1"/>
</dbReference>
<dbReference type="GeneID" id="117029151"/>
<dbReference type="GeneTree" id="ENSGT00940000162495"/>
<reference evidence="18" key="5">
    <citation type="submission" date="2025-09" db="UniProtKB">
        <authorList>
            <consortium name="Ensembl"/>
        </authorList>
    </citation>
    <scope>IDENTIFICATION</scope>
</reference>
<dbReference type="GO" id="GO:0031638">
    <property type="term" value="P:zymogen activation"/>
    <property type="evidence" value="ECO:0007669"/>
    <property type="project" value="TreeGrafter"/>
</dbReference>
<proteinExistence type="predicted"/>
<evidence type="ECO:0000256" key="4">
    <source>
        <dbReference type="ARBA" id="ARBA00022659"/>
    </source>
</evidence>
<keyword evidence="10" id="KW-0180">Complement pathway</keyword>
<dbReference type="PRINTS" id="PR00722">
    <property type="entry name" value="CHYMOTRYPSIN"/>
</dbReference>
<evidence type="ECO:0000256" key="15">
    <source>
        <dbReference type="PROSITE-ProRule" id="PRU00059"/>
    </source>
</evidence>
<dbReference type="InterPro" id="IPR009003">
    <property type="entry name" value="Peptidase_S1_PA"/>
</dbReference>
<comment type="function">
    <text evidence="13">Mediates the proteolytic cleavage of HP/haptoglobin in the endoplasmic reticulum.</text>
</comment>
<dbReference type="InterPro" id="IPR035914">
    <property type="entry name" value="Sperma_CUB_dom_sf"/>
</dbReference>
<evidence type="ECO:0000259" key="16">
    <source>
        <dbReference type="PROSITE" id="PS01180"/>
    </source>
</evidence>
<evidence type="ECO:0000256" key="12">
    <source>
        <dbReference type="ARBA" id="ARBA00023180"/>
    </source>
</evidence>
<feature type="domain" description="CUB" evidence="16">
    <location>
        <begin position="45"/>
        <end position="169"/>
    </location>
</feature>
<sequence length="492" mass="54817">MRPSREINNGGKLTMKLRLTRRLKELGWERWWLLLWGVLQACPTQGSVLLAQQLPQQLTSPRYPEPYLKGQETTTVIEAPEGFAVKLIFQDFDLEPSQDCERDSVTITASGMAPHRFCGQQDSPLGRPPGQREFVSSGSSLQLTFCAPNSSEDRTTGLHKGFLALYQAVSMNHSQAISQVSGGSETTHAGDNPDKAQNHCREPYYQAMPADTLTCTAQGLWKETQDRQEVPHCVPVCGRPVTPITPNQEAQGSSKAKLGNFPWQAFTNIHGRAGGALLGDRWILTAAHTIYPKDSIFLGKNPSVDVFLGHTKIDEIIKLGNHPVRRVVVHADYHQNESRNFDGDIALLELQHSVRLGPNLLPVCLPDNETLYRSGLMGYVSGFGMEMGWLTTELKYSRLPVAPREACEAWLQEKQRTEVFSDNMFCVGNKTWQQSVCQGDSGGVYVVWDDGARHWVATGIVSWGIGCGKGYGFYTKVFNYVDWIKRVMDGKD</sequence>
<dbReference type="OMA" id="QHESHNF"/>
<dbReference type="SUPFAM" id="SSF57535">
    <property type="entry name" value="Complement control module/SCR domain"/>
    <property type="match status" value="1"/>
</dbReference>
<dbReference type="CDD" id="cd00190">
    <property type="entry name" value="Tryp_SPc"/>
    <property type="match status" value="1"/>
</dbReference>
<keyword evidence="8" id="KW-0720">Serine protease</keyword>
<evidence type="ECO:0000256" key="7">
    <source>
        <dbReference type="ARBA" id="ARBA00022801"/>
    </source>
</evidence>
<dbReference type="InterPro" id="IPR035976">
    <property type="entry name" value="Sushi/SCR/CCP_sf"/>
</dbReference>
<dbReference type="GO" id="GO:0045087">
    <property type="term" value="P:innate immune response"/>
    <property type="evidence" value="ECO:0007669"/>
    <property type="project" value="UniProtKB-KW"/>
</dbReference>
<dbReference type="CTD" id="51279"/>
<dbReference type="Ensembl" id="ENSRFET00010006368.1">
    <property type="protein sequence ID" value="ENSRFEP00010005817.1"/>
    <property type="gene ID" value="ENSRFEG00010003986.1"/>
</dbReference>
<feature type="domain" description="Peptidase S1" evidence="17">
    <location>
        <begin position="250"/>
        <end position="489"/>
    </location>
</feature>
<dbReference type="OrthoDB" id="6261922at2759"/>
<evidence type="ECO:0000256" key="5">
    <source>
        <dbReference type="ARBA" id="ARBA00022670"/>
    </source>
</evidence>
<evidence type="ECO:0000313" key="18">
    <source>
        <dbReference type="Ensembl" id="ENSRFEP00010005817.1"/>
    </source>
</evidence>